<accession>A0A1Q2HQF0</accession>
<dbReference type="InterPro" id="IPR050508">
    <property type="entry name" value="Methyltransf_Superfamily"/>
</dbReference>
<dbReference type="KEGG" id="pbu:L21SP3_01478"/>
<dbReference type="InterPro" id="IPR041698">
    <property type="entry name" value="Methyltransf_25"/>
</dbReference>
<dbReference type="SUPFAM" id="SSF53335">
    <property type="entry name" value="S-adenosyl-L-methionine-dependent methyltransferases"/>
    <property type="match status" value="1"/>
</dbReference>
<keyword evidence="6" id="KW-1185">Reference proteome</keyword>
<evidence type="ECO:0000256" key="2">
    <source>
        <dbReference type="ARBA" id="ARBA00022679"/>
    </source>
</evidence>
<dbReference type="EC" id="2.1.1.163" evidence="5"/>
<dbReference type="Proteomes" id="UP000188273">
    <property type="component" value="Chromosome"/>
</dbReference>
<proteinExistence type="predicted"/>
<feature type="domain" description="Methyltransferase" evidence="4">
    <location>
        <begin position="80"/>
        <end position="170"/>
    </location>
</feature>
<keyword evidence="3" id="KW-0949">S-adenosyl-L-methionine</keyword>
<dbReference type="Gene3D" id="3.40.50.150">
    <property type="entry name" value="Vaccinia Virus protein VP39"/>
    <property type="match status" value="1"/>
</dbReference>
<sequence>MHIWPSETIFMSDKKQRHYFDMLGRILKLYFARPADCQTLVTQSYDRISSSYDQSWTNHMRGLTESLINRLAPPTGSKCIDLTCGTGYASELLARCSSGEVTGVDASSGMLEKAEENCGDLCRFVNSDVLDFLKQQEKGSCDIITCCWGLGYSKPIAVIREIARVLKPGGKAAVIDNSIFSLREIMSCSFLTFAESPEKLENLMRFKFLTGPGMLGLFYRISGLTKIYSSQGSKTYYARSGKEAIDRLTVTGAAAGFEYACRPEDKDQIYSRFAELIEEKYKDEIPIVHRYLSGIAVK</sequence>
<name>A0A1Q2HQF0_9BACT</name>
<gene>
    <name evidence="5" type="primary">ubiE_2</name>
    <name evidence="5" type="ORF">L21SP3_01478</name>
</gene>
<evidence type="ECO:0000313" key="5">
    <source>
        <dbReference type="EMBL" id="AQQ09668.1"/>
    </source>
</evidence>
<evidence type="ECO:0000256" key="3">
    <source>
        <dbReference type="ARBA" id="ARBA00022691"/>
    </source>
</evidence>
<dbReference type="EMBL" id="CP019633">
    <property type="protein sequence ID" value="AQQ09668.1"/>
    <property type="molecule type" value="Genomic_DNA"/>
</dbReference>
<evidence type="ECO:0000313" key="6">
    <source>
        <dbReference type="Proteomes" id="UP000188273"/>
    </source>
</evidence>
<organism evidence="5 6">
    <name type="scientific">Sedimentisphaera cyanobacteriorum</name>
    <dbReference type="NCBI Taxonomy" id="1940790"/>
    <lineage>
        <taxon>Bacteria</taxon>
        <taxon>Pseudomonadati</taxon>
        <taxon>Planctomycetota</taxon>
        <taxon>Phycisphaerae</taxon>
        <taxon>Sedimentisphaerales</taxon>
        <taxon>Sedimentisphaeraceae</taxon>
        <taxon>Sedimentisphaera</taxon>
    </lineage>
</organism>
<dbReference type="PANTHER" id="PTHR42912">
    <property type="entry name" value="METHYLTRANSFERASE"/>
    <property type="match status" value="1"/>
</dbReference>
<dbReference type="GO" id="GO:0032259">
    <property type="term" value="P:methylation"/>
    <property type="evidence" value="ECO:0007669"/>
    <property type="project" value="UniProtKB-KW"/>
</dbReference>
<evidence type="ECO:0000259" key="4">
    <source>
        <dbReference type="Pfam" id="PF13649"/>
    </source>
</evidence>
<protein>
    <submittedName>
        <fullName evidence="5">Demethylmenaquinone methyltransferase</fullName>
        <ecNumber evidence="5">2.1.1.163</ecNumber>
    </submittedName>
</protein>
<dbReference type="InterPro" id="IPR023576">
    <property type="entry name" value="UbiE/COQ5_MeTrFase_CS"/>
</dbReference>
<dbReference type="AlphaFoldDB" id="A0A1Q2HQF0"/>
<evidence type="ECO:0000256" key="1">
    <source>
        <dbReference type="ARBA" id="ARBA00022603"/>
    </source>
</evidence>
<dbReference type="STRING" id="1940790.L21SP3_01478"/>
<dbReference type="CDD" id="cd02440">
    <property type="entry name" value="AdoMet_MTases"/>
    <property type="match status" value="1"/>
</dbReference>
<keyword evidence="2 5" id="KW-0808">Transferase</keyword>
<keyword evidence="1 5" id="KW-0489">Methyltransferase</keyword>
<dbReference type="PROSITE" id="PS01184">
    <property type="entry name" value="UBIE_2"/>
    <property type="match status" value="1"/>
</dbReference>
<dbReference type="Pfam" id="PF13649">
    <property type="entry name" value="Methyltransf_25"/>
    <property type="match status" value="1"/>
</dbReference>
<dbReference type="GO" id="GO:0043770">
    <property type="term" value="F:demethylmenaquinone methyltransferase activity"/>
    <property type="evidence" value="ECO:0007669"/>
    <property type="project" value="UniProtKB-EC"/>
</dbReference>
<reference evidence="6" key="1">
    <citation type="submission" date="2017-02" db="EMBL/GenBank/DDBJ databases">
        <title>Comparative genomics and description of representatives of a novel lineage of planctomycetes thriving in anoxic sediments.</title>
        <authorList>
            <person name="Spring S."/>
            <person name="Bunk B."/>
            <person name="Sproer C."/>
            <person name="Klenk H.-P."/>
        </authorList>
    </citation>
    <scope>NUCLEOTIDE SEQUENCE [LARGE SCALE GENOMIC DNA]</scope>
    <source>
        <strain evidence="6">L21-RPul-D3</strain>
    </source>
</reference>
<dbReference type="InterPro" id="IPR029063">
    <property type="entry name" value="SAM-dependent_MTases_sf"/>
</dbReference>